<feature type="transmembrane region" description="Helical" evidence="8">
    <location>
        <begin position="389"/>
        <end position="411"/>
    </location>
</feature>
<dbReference type="InterPro" id="IPR003663">
    <property type="entry name" value="Sugar/inositol_transpt"/>
</dbReference>
<dbReference type="Gene3D" id="1.20.1250.20">
    <property type="entry name" value="MFS general substrate transporter like domains"/>
    <property type="match status" value="1"/>
</dbReference>
<evidence type="ECO:0000256" key="8">
    <source>
        <dbReference type="SAM" id="Phobius"/>
    </source>
</evidence>
<dbReference type="InterPro" id="IPR050360">
    <property type="entry name" value="MFS_Sugar_Transporters"/>
</dbReference>
<dbReference type="PROSITE" id="PS00216">
    <property type="entry name" value="SUGAR_TRANSPORT_1"/>
    <property type="match status" value="2"/>
</dbReference>
<keyword evidence="3 7" id="KW-0813">Transport</keyword>
<dbReference type="GO" id="GO:0016020">
    <property type="term" value="C:membrane"/>
    <property type="evidence" value="ECO:0007669"/>
    <property type="project" value="UniProtKB-SubCell"/>
</dbReference>
<feature type="transmembrane region" description="Helical" evidence="8">
    <location>
        <begin position="423"/>
        <end position="446"/>
    </location>
</feature>
<sequence>MAGSNSDVGVVEAPVTFKAYLMCAFAAFGGIFFGYDSGYINGVMAMKYFIQEFEGLDPVTTPKEAFVVPSWKKSLITSILSAGTFFGAIIAGDLADWIGRRTTIIAGCGVFIVGVILQTASTSMPLLVVGRLIAGFGVGFVSAIIILYMSEIAPRKVRGAIVSGYQFCVTIGMMLASCVDYATQNRMDSGSYRIPIAIQMLWALLLALGLFFLPESPRFYVKKGKLDKAADVLSRVRGQPRDSDYIVKELAEIVANNEYEMQAIPQHGYLDSWFNCFRGSIFKPNSNLRRTVLGTSLQMMQQWTGVNFVFYFGTTFFTSLGTIEDPFLISMITTIVNVLSTPISFWTMERYGRRPLLLWGALGMVVCQFIVAITGTVDGSNKAAVSAEISFICIYIFFFASTWGPGAWVVIGEIFPLPIRSRGVALSTASNWLWNCIIAVITPYMVDGDKGDLKAKVFFIWGSLCACAFVYTYFLIPETKGLTLEQVDKMMEETTPRTSTKWKPHGTFAAEMGLTDTALTEKAAIVVENEKV</sequence>
<dbReference type="GeneID" id="36541220"/>
<dbReference type="RefSeq" id="XP_024690936.1">
    <property type="nucleotide sequence ID" value="XM_024833696.1"/>
</dbReference>
<evidence type="ECO:0000256" key="6">
    <source>
        <dbReference type="ARBA" id="ARBA00023136"/>
    </source>
</evidence>
<dbReference type="SUPFAM" id="SSF103473">
    <property type="entry name" value="MFS general substrate transporter"/>
    <property type="match status" value="1"/>
</dbReference>
<evidence type="ECO:0000259" key="9">
    <source>
        <dbReference type="PROSITE" id="PS50850"/>
    </source>
</evidence>
<dbReference type="FunFam" id="1.20.1250.20:FF:000180">
    <property type="entry name" value="MFS monosaccharide transporter"/>
    <property type="match status" value="1"/>
</dbReference>
<dbReference type="PANTHER" id="PTHR48022">
    <property type="entry name" value="PLASTIDIC GLUCOSE TRANSPORTER 4"/>
    <property type="match status" value="1"/>
</dbReference>
<keyword evidence="5 8" id="KW-1133">Transmembrane helix</keyword>
<protein>
    <submittedName>
        <fullName evidence="10">MFS monosaccharide transporter</fullName>
    </submittedName>
</protein>
<evidence type="ECO:0000256" key="2">
    <source>
        <dbReference type="ARBA" id="ARBA00010992"/>
    </source>
</evidence>
<name>A0A2I1CXJ2_ASPC2</name>
<evidence type="ECO:0000256" key="5">
    <source>
        <dbReference type="ARBA" id="ARBA00022989"/>
    </source>
</evidence>
<evidence type="ECO:0000256" key="7">
    <source>
        <dbReference type="RuleBase" id="RU003346"/>
    </source>
</evidence>
<dbReference type="Proteomes" id="UP000234254">
    <property type="component" value="Unassembled WGS sequence"/>
</dbReference>
<feature type="transmembrane region" description="Helical" evidence="8">
    <location>
        <begin position="356"/>
        <end position="377"/>
    </location>
</feature>
<keyword evidence="6 8" id="KW-0472">Membrane</keyword>
<evidence type="ECO:0000313" key="11">
    <source>
        <dbReference type="Proteomes" id="UP000234254"/>
    </source>
</evidence>
<keyword evidence="4 8" id="KW-0812">Transmembrane</keyword>
<evidence type="ECO:0000313" key="10">
    <source>
        <dbReference type="EMBL" id="PKY02342.1"/>
    </source>
</evidence>
<feature type="transmembrane region" description="Helical" evidence="8">
    <location>
        <begin position="458"/>
        <end position="476"/>
    </location>
</feature>
<dbReference type="PRINTS" id="PR00171">
    <property type="entry name" value="SUGRTRNSPORT"/>
</dbReference>
<dbReference type="VEuPathDB" id="FungiDB:P168DRAFT_240097"/>
<dbReference type="PROSITE" id="PS50850">
    <property type="entry name" value="MFS"/>
    <property type="match status" value="1"/>
</dbReference>
<dbReference type="PROSITE" id="PS00217">
    <property type="entry name" value="SUGAR_TRANSPORT_2"/>
    <property type="match status" value="1"/>
</dbReference>
<gene>
    <name evidence="10" type="ORF">P168DRAFT_240097</name>
</gene>
<proteinExistence type="inferred from homology"/>
<dbReference type="InterPro" id="IPR020846">
    <property type="entry name" value="MFS_dom"/>
</dbReference>
<feature type="transmembrane region" description="Helical" evidence="8">
    <location>
        <begin position="194"/>
        <end position="213"/>
    </location>
</feature>
<feature type="transmembrane region" description="Helical" evidence="8">
    <location>
        <begin position="75"/>
        <end position="95"/>
    </location>
</feature>
<dbReference type="NCBIfam" id="TIGR00879">
    <property type="entry name" value="SP"/>
    <property type="match status" value="1"/>
</dbReference>
<dbReference type="PANTHER" id="PTHR48022:SF6">
    <property type="entry name" value="MSTA PROTEIN-RELATED"/>
    <property type="match status" value="1"/>
</dbReference>
<feature type="transmembrane region" description="Helical" evidence="8">
    <location>
        <begin position="126"/>
        <end position="148"/>
    </location>
</feature>
<evidence type="ECO:0000256" key="3">
    <source>
        <dbReference type="ARBA" id="ARBA00022448"/>
    </source>
</evidence>
<reference evidence="10" key="1">
    <citation type="submission" date="2016-12" db="EMBL/GenBank/DDBJ databases">
        <title>The genomes of Aspergillus section Nigri reveals drivers in fungal speciation.</title>
        <authorList>
            <consortium name="DOE Joint Genome Institute"/>
            <person name="Vesth T.C."/>
            <person name="Nybo J."/>
            <person name="Theobald S."/>
            <person name="Brandl J."/>
            <person name="Frisvad J.C."/>
            <person name="Nielsen K.F."/>
            <person name="Lyhne E.K."/>
            <person name="Kogle M.E."/>
            <person name="Kuo A."/>
            <person name="Riley R."/>
            <person name="Clum A."/>
            <person name="Nolan M."/>
            <person name="Lipzen A."/>
            <person name="Salamov A."/>
            <person name="Henrissat B."/>
            <person name="Wiebenga A."/>
            <person name="De vries R.P."/>
            <person name="Grigoriev I.V."/>
            <person name="Mortensen U.H."/>
            <person name="Andersen M.R."/>
            <person name="Baker S.E."/>
        </authorList>
    </citation>
    <scope>NUCLEOTIDE SEQUENCE</scope>
    <source>
        <strain evidence="10">IBT 28561</strain>
    </source>
</reference>
<dbReference type="OrthoDB" id="6612291at2759"/>
<dbReference type="AlphaFoldDB" id="A0A2I1CXJ2"/>
<evidence type="ECO:0000256" key="1">
    <source>
        <dbReference type="ARBA" id="ARBA00004141"/>
    </source>
</evidence>
<feature type="transmembrane region" description="Helical" evidence="8">
    <location>
        <begin position="303"/>
        <end position="321"/>
    </location>
</feature>
<feature type="transmembrane region" description="Helical" evidence="8">
    <location>
        <begin position="19"/>
        <end position="35"/>
    </location>
</feature>
<dbReference type="Pfam" id="PF00083">
    <property type="entry name" value="Sugar_tr"/>
    <property type="match status" value="1"/>
</dbReference>
<feature type="domain" description="Major facilitator superfamily (MFS) profile" evidence="9">
    <location>
        <begin position="22"/>
        <end position="480"/>
    </location>
</feature>
<comment type="similarity">
    <text evidence="2 7">Belongs to the major facilitator superfamily. Sugar transporter (TC 2.A.1.1) family.</text>
</comment>
<comment type="caution">
    <text evidence="10">The sequence shown here is derived from an EMBL/GenBank/DDBJ whole genome shotgun (WGS) entry which is preliminary data.</text>
</comment>
<feature type="transmembrane region" description="Helical" evidence="8">
    <location>
        <begin position="160"/>
        <end position="182"/>
    </location>
</feature>
<comment type="subcellular location">
    <subcellularLocation>
        <location evidence="1">Membrane</location>
        <topology evidence="1">Multi-pass membrane protein</topology>
    </subcellularLocation>
</comment>
<dbReference type="GO" id="GO:0005351">
    <property type="term" value="F:carbohydrate:proton symporter activity"/>
    <property type="evidence" value="ECO:0007669"/>
    <property type="project" value="TreeGrafter"/>
</dbReference>
<feature type="transmembrane region" description="Helical" evidence="8">
    <location>
        <begin position="327"/>
        <end position="347"/>
    </location>
</feature>
<dbReference type="InterPro" id="IPR005828">
    <property type="entry name" value="MFS_sugar_transport-like"/>
</dbReference>
<dbReference type="CDD" id="cd17356">
    <property type="entry name" value="MFS_HXT"/>
    <property type="match status" value="1"/>
</dbReference>
<dbReference type="EMBL" id="MSFM01000010">
    <property type="protein sequence ID" value="PKY02342.1"/>
    <property type="molecule type" value="Genomic_DNA"/>
</dbReference>
<accession>A0A2I1CXJ2</accession>
<feature type="transmembrane region" description="Helical" evidence="8">
    <location>
        <begin position="102"/>
        <end position="120"/>
    </location>
</feature>
<organism evidence="10 11">
    <name type="scientific">Aspergillus campestris (strain IBT 28561)</name>
    <dbReference type="NCBI Taxonomy" id="1392248"/>
    <lineage>
        <taxon>Eukaryota</taxon>
        <taxon>Fungi</taxon>
        <taxon>Dikarya</taxon>
        <taxon>Ascomycota</taxon>
        <taxon>Pezizomycotina</taxon>
        <taxon>Eurotiomycetes</taxon>
        <taxon>Eurotiomycetidae</taxon>
        <taxon>Eurotiales</taxon>
        <taxon>Aspergillaceae</taxon>
        <taxon>Aspergillus</taxon>
        <taxon>Aspergillus subgen. Circumdati</taxon>
    </lineage>
</organism>
<keyword evidence="11" id="KW-1185">Reference proteome</keyword>
<dbReference type="InterPro" id="IPR005829">
    <property type="entry name" value="Sugar_transporter_CS"/>
</dbReference>
<evidence type="ECO:0000256" key="4">
    <source>
        <dbReference type="ARBA" id="ARBA00022692"/>
    </source>
</evidence>
<dbReference type="InterPro" id="IPR036259">
    <property type="entry name" value="MFS_trans_sf"/>
</dbReference>